<dbReference type="OrthoDB" id="5901192at2"/>
<keyword evidence="7 12" id="KW-0472">Membrane</keyword>
<comment type="caution">
    <text evidence="14">The sequence shown here is derived from an EMBL/GenBank/DDBJ whole genome shotgun (WGS) entry which is preliminary data.</text>
</comment>
<dbReference type="Proteomes" id="UP000438120">
    <property type="component" value="Unassembled WGS sequence"/>
</dbReference>
<feature type="domain" description="Sulfatase N-terminal" evidence="13">
    <location>
        <begin position="254"/>
        <end position="546"/>
    </location>
</feature>
<feature type="active site" evidence="8">
    <location>
        <position position="305"/>
    </location>
</feature>
<gene>
    <name evidence="14" type="ORF">FYJ62_08430</name>
</gene>
<keyword evidence="6 12" id="KW-1133">Transmembrane helix</keyword>
<dbReference type="InterPro" id="IPR000917">
    <property type="entry name" value="Sulfatase_N"/>
</dbReference>
<evidence type="ECO:0000313" key="14">
    <source>
        <dbReference type="EMBL" id="MST87642.1"/>
    </source>
</evidence>
<keyword evidence="4" id="KW-1003">Cell membrane</keyword>
<dbReference type="Pfam" id="PF00884">
    <property type="entry name" value="Sulfatase"/>
    <property type="match status" value="1"/>
</dbReference>
<feature type="transmembrane region" description="Helical" evidence="12">
    <location>
        <begin position="16"/>
        <end position="34"/>
    </location>
</feature>
<evidence type="ECO:0000256" key="9">
    <source>
        <dbReference type="PIRSR" id="PIRSR005091-2"/>
    </source>
</evidence>
<evidence type="ECO:0000256" key="4">
    <source>
        <dbReference type="ARBA" id="ARBA00022475"/>
    </source>
</evidence>
<feature type="transmembrane region" description="Helical" evidence="12">
    <location>
        <begin position="46"/>
        <end position="68"/>
    </location>
</feature>
<dbReference type="SUPFAM" id="SSF53649">
    <property type="entry name" value="Alkaline phosphatase-like"/>
    <property type="match status" value="1"/>
</dbReference>
<dbReference type="PANTHER" id="PTHR47371:SF3">
    <property type="entry name" value="PHOSPHOGLYCEROL TRANSFERASE I"/>
    <property type="match status" value="1"/>
</dbReference>
<dbReference type="GO" id="GO:0046872">
    <property type="term" value="F:metal ion binding"/>
    <property type="evidence" value="ECO:0007669"/>
    <property type="project" value="UniProtKB-KW"/>
</dbReference>
<evidence type="ECO:0000256" key="1">
    <source>
        <dbReference type="ARBA" id="ARBA00004651"/>
    </source>
</evidence>
<dbReference type="PIRSF" id="PIRSF005091">
    <property type="entry name" value="Mmb_sulf_HI1246"/>
    <property type="match status" value="1"/>
</dbReference>
<keyword evidence="9" id="KW-0479">Metal-binding</keyword>
<keyword evidence="15" id="KW-1185">Reference proteome</keyword>
<dbReference type="InterPro" id="IPR012160">
    <property type="entry name" value="LtaS-like"/>
</dbReference>
<organism evidence="14 15">
    <name type="scientific">Lactobacillus porci</name>
    <dbReference type="NCBI Taxonomy" id="2012477"/>
    <lineage>
        <taxon>Bacteria</taxon>
        <taxon>Bacillati</taxon>
        <taxon>Bacillota</taxon>
        <taxon>Bacilli</taxon>
        <taxon>Lactobacillales</taxon>
        <taxon>Lactobacillaceae</taxon>
        <taxon>Lactobacillus</taxon>
    </lineage>
</organism>
<sequence>MEKIKRAGTWLRESKTGFFVLIVLFYWLKTYGIYLTKFTLGAAGPMQQFLLLLNPIPSGMLLLGLGMLLKGRKSYWTMIVIDFLLATWLFANILYYREFSNFLSFSLMQNSGAASENLGKSIAGIIKPTDFLAFLDPIVMTLLLACKVIKMDLKPQSWQLKTLIEVLALILMGVNLLLAQHDRSGLLTRTFDNNYIVKYLGINEYAVYDGIKTVQTNAQMANAKSSDLAAVKKYLKQNRVAPNAQYTGVAKGKDVIMIHLESFQQFLIDYKWKGKEVTPNLNKLYHAKDTLAFDNFFNQVGQGKTSDAEMMLENSLFGVQSGSAMTTYGTSNVFESMPAILKQKGGYTTAVMHGGSGSFWNRNNAYKSFGYQYFMSLNYYNYQNSWYLGYGLKDKIFLKQSAKYIAELPQPFYLKLITVTNHYPYDLDKQNASIAKTDTNDNTVDGYVQTAHYLDQAIGEFMAWLKRTGLDKKTLLVFYGDHYGISNNHNEAMAILTGKKSYGEFDDQQQQRVPLMIHAAGLKGGIKHVYGGEIDVMPTLLNLLGIKSNDLMLFGHDLLSRQNPQLVAQRNGNYISPEFTKVASSYYYTKTGRRVKNEQDLAKAKLLGNRALAQLSLSDRVMTGNLLRFYKPSWFKTTKAEDYDYNKADALAKLEKGSHEKSTLKSQLGKKKDAEALYKTDAPELRQSSKKKAK</sequence>
<dbReference type="Gene3D" id="3.30.1120.170">
    <property type="match status" value="1"/>
</dbReference>
<comment type="subcellular location">
    <subcellularLocation>
        <location evidence="1">Cell membrane</location>
        <topology evidence="1">Multi-pass membrane protein</topology>
    </subcellularLocation>
</comment>
<evidence type="ECO:0000256" key="3">
    <source>
        <dbReference type="ARBA" id="ARBA00009983"/>
    </source>
</evidence>
<evidence type="ECO:0000256" key="5">
    <source>
        <dbReference type="ARBA" id="ARBA00022692"/>
    </source>
</evidence>
<dbReference type="EMBL" id="VUMX01000026">
    <property type="protein sequence ID" value="MST87642.1"/>
    <property type="molecule type" value="Genomic_DNA"/>
</dbReference>
<evidence type="ECO:0000256" key="2">
    <source>
        <dbReference type="ARBA" id="ARBA00004936"/>
    </source>
</evidence>
<keyword evidence="9" id="KW-0464">Manganese</keyword>
<evidence type="ECO:0000256" key="12">
    <source>
        <dbReference type="SAM" id="Phobius"/>
    </source>
</evidence>
<feature type="binding site" evidence="10">
    <location>
        <position position="305"/>
    </location>
    <ligand>
        <name>Mn(2+)</name>
        <dbReference type="ChEBI" id="CHEBI:29035"/>
    </ligand>
</feature>
<name>A0A6A8MG07_9LACO</name>
<evidence type="ECO:0000313" key="15">
    <source>
        <dbReference type="Proteomes" id="UP000438120"/>
    </source>
</evidence>
<feature type="binding site" evidence="9">
    <location>
        <position position="422"/>
    </location>
    <ligand>
        <name>substrate</name>
    </ligand>
</feature>
<feature type="binding site" evidence="10">
    <location>
        <position position="481"/>
    </location>
    <ligand>
        <name>Mn(2+)</name>
        <dbReference type="ChEBI" id="CHEBI:29035"/>
    </ligand>
</feature>
<evidence type="ECO:0000256" key="8">
    <source>
        <dbReference type="PIRSR" id="PIRSR005091-1"/>
    </source>
</evidence>
<feature type="binding site" evidence="10">
    <location>
        <position position="261"/>
    </location>
    <ligand>
        <name>Mn(2+)</name>
        <dbReference type="ChEBI" id="CHEBI:29035"/>
    </ligand>
</feature>
<feature type="binding site" evidence="10">
    <location>
        <position position="482"/>
    </location>
    <ligand>
        <name>Mn(2+)</name>
        <dbReference type="ChEBI" id="CHEBI:29035"/>
    </ligand>
</feature>
<dbReference type="GO" id="GO:0005886">
    <property type="term" value="C:plasma membrane"/>
    <property type="evidence" value="ECO:0007669"/>
    <property type="project" value="UniProtKB-SubCell"/>
</dbReference>
<feature type="compositionally biased region" description="Basic and acidic residues" evidence="11">
    <location>
        <begin position="675"/>
        <end position="684"/>
    </location>
</feature>
<dbReference type="AlphaFoldDB" id="A0A6A8MG07"/>
<proteinExistence type="inferred from homology"/>
<dbReference type="CDD" id="cd16015">
    <property type="entry name" value="LTA_synthase"/>
    <property type="match status" value="1"/>
</dbReference>
<evidence type="ECO:0000259" key="13">
    <source>
        <dbReference type="Pfam" id="PF00884"/>
    </source>
</evidence>
<dbReference type="PANTHER" id="PTHR47371">
    <property type="entry name" value="LIPOTEICHOIC ACID SYNTHASE"/>
    <property type="match status" value="1"/>
</dbReference>
<evidence type="ECO:0000256" key="7">
    <source>
        <dbReference type="ARBA" id="ARBA00023136"/>
    </source>
</evidence>
<comment type="similarity">
    <text evidence="3">Belongs to the LTA synthase family.</text>
</comment>
<reference evidence="14 15" key="1">
    <citation type="submission" date="2019-08" db="EMBL/GenBank/DDBJ databases">
        <title>In-depth cultivation of the pig gut microbiome towards novel bacterial diversity and tailored functional studies.</title>
        <authorList>
            <person name="Wylensek D."/>
            <person name="Hitch T.C.A."/>
            <person name="Clavel T."/>
        </authorList>
    </citation>
    <scope>NUCLEOTIDE SEQUENCE [LARGE SCALE GENOMIC DNA]</scope>
    <source>
        <strain evidence="14 15">Bifido-178-WT-2B</strain>
    </source>
</reference>
<keyword evidence="5 12" id="KW-0812">Transmembrane</keyword>
<evidence type="ECO:0000256" key="11">
    <source>
        <dbReference type="SAM" id="MobiDB-lite"/>
    </source>
</evidence>
<evidence type="ECO:0000256" key="10">
    <source>
        <dbReference type="PIRSR" id="PIRSR005091-3"/>
    </source>
</evidence>
<comment type="pathway">
    <text evidence="2">Cell wall biogenesis; lipoteichoic acid biosynthesis.</text>
</comment>
<accession>A0A6A8MG07</accession>
<dbReference type="Gene3D" id="3.40.720.10">
    <property type="entry name" value="Alkaline Phosphatase, subunit A"/>
    <property type="match status" value="1"/>
</dbReference>
<feature type="transmembrane region" description="Helical" evidence="12">
    <location>
        <begin position="75"/>
        <end position="96"/>
    </location>
</feature>
<protein>
    <submittedName>
        <fullName evidence="14">LTA synthase family protein</fullName>
    </submittedName>
</protein>
<dbReference type="InterPro" id="IPR017850">
    <property type="entry name" value="Alkaline_phosphatase_core_sf"/>
</dbReference>
<dbReference type="InterPro" id="IPR050448">
    <property type="entry name" value="OpgB/LTA_synthase_biosynth"/>
</dbReference>
<dbReference type="RefSeq" id="WP_154549246.1">
    <property type="nucleotide sequence ID" value="NZ_VUMX01000026.1"/>
</dbReference>
<feature type="region of interest" description="Disordered" evidence="11">
    <location>
        <begin position="675"/>
        <end position="694"/>
    </location>
</feature>
<evidence type="ECO:0000256" key="6">
    <source>
        <dbReference type="ARBA" id="ARBA00022989"/>
    </source>
</evidence>